<dbReference type="InterPro" id="IPR026003">
    <property type="entry name" value="Cohesin_HEAT"/>
</dbReference>
<feature type="region of interest" description="Disordered" evidence="4">
    <location>
        <begin position="795"/>
        <end position="842"/>
    </location>
</feature>
<dbReference type="GO" id="GO:0006417">
    <property type="term" value="P:regulation of translation"/>
    <property type="evidence" value="ECO:0007669"/>
    <property type="project" value="TreeGrafter"/>
</dbReference>
<dbReference type="Pfam" id="PF24984">
    <property type="entry name" value="HEAT_EF3_GNC1"/>
    <property type="match status" value="1"/>
</dbReference>
<organism evidence="6">
    <name type="scientific">Dunaliella tertiolecta</name>
    <name type="common">Green alga</name>
    <dbReference type="NCBI Taxonomy" id="3047"/>
    <lineage>
        <taxon>Eukaryota</taxon>
        <taxon>Viridiplantae</taxon>
        <taxon>Chlorophyta</taxon>
        <taxon>core chlorophytes</taxon>
        <taxon>Chlorophyceae</taxon>
        <taxon>CS clade</taxon>
        <taxon>Chlamydomonadales</taxon>
        <taxon>Dunaliellaceae</taxon>
        <taxon>Dunaliella</taxon>
    </lineage>
</organism>
<dbReference type="InterPro" id="IPR057546">
    <property type="entry name" value="HEAT_GCN1"/>
</dbReference>
<sequence>MSLLEGLRVTLETSTSGKQQLEIWSRLRFTVFDEDEGFLEAHAAEVASLVLEAARRYTDNALERAVVVFAGTAAKRNAAFMKALASGVVKLASGKPAHQLGRRGMFTLLVLSKVVVDTLDPDTAKRALSKLIEVQVALVDALVSLQMPWRVISPVLQSEARNKQAATVMLSMLKSGEGAPPHYMLRALLDRGLADAAFMAEVRADLLGAFCDRVINGRERIGPALASCYRPLAASLSSEEFSTKIAPAVTRSLRRTPEVAVTALHMLLTHAPQLDISTHTLELGGILVQQIRTKESVRPMALDALRAVARRTHDAGVLGEQASSIRKILDGSAEGKIKMAVERAVLAHSLGALSEAPGLGPAMAAVAAEVVAFAAGAVKEEANEEARTGLTSLLGCWLVRLTPVGPHAPALDAAAATLADGCRVSVGEVPRRAHLRAAVQALRGNTTVRAFMAAALTPAVAKIVADGLSKPVLRLDATLAACAAILMASSSSAADSVLDSERVWEKGLLAPDSPLLSLPAVAKLPAADAAALADMVEALLLQHPHRLQGPSNTLVCRLLCGLLVHWAPEVRASAGAAAQRITTSTPALLMPLLDGLRGCMNEPGCVSPLVVPPDATGEDAVPAAGLCARRFAYALLQIIPSKIEDVDPEQLSSVLLAAHHPGITAAIPPGSARQVWLAASRRMPTLVKVFPGFAPAVSQALNGPKGLASSLPAEQTAARQALSTCIAISPNALMPHVLEKLAQLLDRTEHDALPEESLEIFATPEGHLASEWKALQEVSEAVMVVERRNVRKAKGRFKSGGRAFEEDDDDDEPPPPPPPPAAKPAPRSGPAGAKKDAAARQAEWRANELNQESKVREHVRAVKTQLLLGLRVLRDVAAGNPRFAATKLEELRELCQPLLSSKLVGSEAFEAVRQLAACLPAPLGGQALGLAAALRLVVLAQQAQQAGAVKLPAAKEIAGVVSALRQVTGDRRPLQGASYRFVFPVLQAILSSPTHTPSHEDALAVVALHCGAHDVPRAASLALLYHLLGVVPAYRERVQPLLKQLAVGAVEHTDILAAARGVAHASALVRAAALAALHVVPALSAGNCPKDDGGELVCLLHTARHDPDEGNASAAQGLWDGAKCELPRSYVAPSVQLLVDAEAPDTTQAAAAALASAAKELPGTVGESLAQAISAYGSGHVSARCGVAAALRALAPVMGPDEVPVALDFLIGNGLADMSEKVREGMVHAGMAIVDVHGAQGARTMMPLFESYLDNKRSGLSAEQEAEYDLVREGVVVFLGTLARHLPADDPKRTVVVDTLITVLATPSEGVQRAVSNCLPPLMGPLSANKELVDGLVTRLLTTLTKGKTFGERRGAAFGLAGVVKGLGLMAMKNCGIMDHLKAAVEDKKDPAAREGALMAFECLSQKLGKLFEPYIIYILPLLLNCFGDTVPSVRAATEDAAHMIMGQLTASGVKLVLPALLKGLEDKVWRTKQGSVQLLGSMSHCAPKQLGSCLPTIVPRLSDVLNDPHPKVQAAANEALREIGSVIRNPEIMDLVPYLLSAIADPNHATKPALEVLLQTVFVNTIDAASLALILPVIHRGLRDRTGDTKKKAARIAGNMASLVNDPKDILPYVPMLMPELQKALIDPLPEVRAMAARAMGSLMQGMGSEQFSDLVPWLMATLASEGSAVERSGAAQGLAEVLTVLGPNHLEAMMPDILEGATSRASPAMREGHLVLMHYLPITMGTHFQGSLQRVLPAILDGLADESEGVRDAALSAGRILVDHYTHTALPLLLPAVENGLLTDNWRIRQSSVKLLGKLLFKVAGTSGNIQQDGGSDDEGAAEEGYNEAIINALGMDRRNEVLSRLYICRSDPQYTVRNESLHVWKSVVYNTPKTLAAMMPKLMEQLIESLAVDSEDRCLMAGRCLGELVRKLGDRVLGRIIPILKEGVLSGSTITRRGVCAGIKEVLENISRQQLTEHMSDILPAVQNALTDADPGVREAAGEAFSIMFKGGAGGAVDSVVPQLLEGLAVPQKFGECLEGLRVILGVRPQIFNFVLPKLIRQPLMMYNLHALTELAPVASPVLNNHIASVLPPLLSLSGKAPTPAAAATATSAPAGDAAANGDAAPANGPEKSFAEEHCGAATHAAEAVLLAVPADGLQLLVSELLRALEDPGPKRRAAAALLAVFPGRCAHTEELLEHVPILLDRLISLFADTDGEVVLCCWKAVEALVAIIPKEEQAGYVRCVREALATAKENERRKRTGKELLVAGLCLPKALSPLLPIFLQGMLQGASTEAREAAAEGLGEMVALTSQDALRPFVVQITGPLIRIIGDRFPSQIKAAILVTLGLLITKAGPGLKPFVPQLQTTFLKCLSDPADNVRERAAANLGGLSKMSPRVDQLANDLAQSARMGDPVIRNAYLMALSGLMTATGERVSPPVMVTVGEALRSSARIAADDEGYRYNLASCLGAQSRHAPLDLLSTTLSAPGVGPLCPSGLSPNASDRHLQGTVLATVAGCAGPRLEEAGVVQACVDAMIKLSRDKEQPIKIAAGRAAARLAIGNPQTLEAACGVLAALMGPDQPTEVSRQALLSVRRLADAMRAQQHEAGAQEDPLQPHLPTIVPPMCSVAAHTSGPVRGTAERSLCRVLDMDPVSGTPGEGVAKYLAAGPGGTVRSLLTEPFLRRVARISFDDELFTAEEY</sequence>
<evidence type="ECO:0000256" key="2">
    <source>
        <dbReference type="ARBA" id="ARBA00022737"/>
    </source>
</evidence>
<accession>A0A7S3QTB7</accession>
<feature type="domain" description="TOG" evidence="5">
    <location>
        <begin position="1325"/>
        <end position="1556"/>
    </location>
</feature>
<keyword evidence="2" id="KW-0677">Repeat</keyword>
<evidence type="ECO:0000256" key="3">
    <source>
        <dbReference type="PROSITE-ProRule" id="PRU00103"/>
    </source>
</evidence>
<dbReference type="Pfam" id="PF24993">
    <property type="entry name" value="GNC1_N"/>
    <property type="match status" value="1"/>
</dbReference>
<dbReference type="InterPro" id="IPR021133">
    <property type="entry name" value="HEAT_type_2"/>
</dbReference>
<dbReference type="PANTHER" id="PTHR23346:SF7">
    <property type="entry name" value="STALLED RIBOSOME SENSOR GCN1"/>
    <property type="match status" value="1"/>
</dbReference>
<comment type="similarity">
    <text evidence="1">Belongs to the GCN1 family.</text>
</comment>
<feature type="compositionally biased region" description="Basic and acidic residues" evidence="4">
    <location>
        <begin position="833"/>
        <end position="842"/>
    </location>
</feature>
<reference evidence="6" key="1">
    <citation type="submission" date="2021-01" db="EMBL/GenBank/DDBJ databases">
        <authorList>
            <person name="Corre E."/>
            <person name="Pelletier E."/>
            <person name="Niang G."/>
            <person name="Scheremetjew M."/>
            <person name="Finn R."/>
            <person name="Kale V."/>
            <person name="Holt S."/>
            <person name="Cochrane G."/>
            <person name="Meng A."/>
            <person name="Brown T."/>
            <person name="Cohen L."/>
        </authorList>
    </citation>
    <scope>NUCLEOTIDE SEQUENCE</scope>
    <source>
        <strain evidence="6">CCMP1320</strain>
    </source>
</reference>
<feature type="region of interest" description="Disordered" evidence="4">
    <location>
        <begin position="2091"/>
        <end position="2116"/>
    </location>
</feature>
<evidence type="ECO:0000313" key="6">
    <source>
        <dbReference type="EMBL" id="CAE0492278.1"/>
    </source>
</evidence>
<feature type="repeat" description="HEAT" evidence="3">
    <location>
        <begin position="1498"/>
        <end position="1536"/>
    </location>
</feature>
<evidence type="ECO:0000256" key="1">
    <source>
        <dbReference type="ARBA" id="ARBA00007366"/>
    </source>
</evidence>
<dbReference type="Pfam" id="PF24987">
    <property type="entry name" value="HEAT_EF3_N"/>
    <property type="match status" value="2"/>
</dbReference>
<proteinExistence type="inferred from homology"/>
<dbReference type="SUPFAM" id="SSF48371">
    <property type="entry name" value="ARM repeat"/>
    <property type="match status" value="5"/>
</dbReference>
<gene>
    <name evidence="6" type="ORF">DTER00134_LOCUS7351</name>
</gene>
<dbReference type="Pfam" id="PF23271">
    <property type="entry name" value="HEAT_GCN1"/>
    <property type="match status" value="2"/>
</dbReference>
<dbReference type="InterPro" id="IPR056810">
    <property type="entry name" value="GNC1-like_N"/>
</dbReference>
<feature type="compositionally biased region" description="Low complexity" evidence="4">
    <location>
        <begin position="2091"/>
        <end position="2113"/>
    </location>
</feature>
<dbReference type="PROSITE" id="PS50077">
    <property type="entry name" value="HEAT_REPEAT"/>
    <property type="match status" value="2"/>
</dbReference>
<dbReference type="InterPro" id="IPR011989">
    <property type="entry name" value="ARM-like"/>
</dbReference>
<dbReference type="EMBL" id="HBIP01012878">
    <property type="protein sequence ID" value="CAE0492278.1"/>
    <property type="molecule type" value="Transcribed_RNA"/>
</dbReference>
<dbReference type="PANTHER" id="PTHR23346">
    <property type="entry name" value="TRANSLATIONAL ACTIVATOR GCN1-RELATED"/>
    <property type="match status" value="1"/>
</dbReference>
<dbReference type="InterPro" id="IPR034085">
    <property type="entry name" value="TOG"/>
</dbReference>
<dbReference type="Gene3D" id="1.25.10.10">
    <property type="entry name" value="Leucine-rich Repeat Variant"/>
    <property type="match status" value="5"/>
</dbReference>
<dbReference type="GO" id="GO:0034198">
    <property type="term" value="P:cellular response to amino acid starvation"/>
    <property type="evidence" value="ECO:0007669"/>
    <property type="project" value="TreeGrafter"/>
</dbReference>
<dbReference type="GO" id="GO:0019887">
    <property type="term" value="F:protein kinase regulator activity"/>
    <property type="evidence" value="ECO:0007669"/>
    <property type="project" value="TreeGrafter"/>
</dbReference>
<feature type="compositionally biased region" description="Pro residues" evidence="4">
    <location>
        <begin position="814"/>
        <end position="823"/>
    </location>
</feature>
<dbReference type="InterPro" id="IPR016024">
    <property type="entry name" value="ARM-type_fold"/>
</dbReference>
<protein>
    <recommendedName>
        <fullName evidence="5">TOG domain-containing protein</fullName>
    </recommendedName>
</protein>
<dbReference type="GO" id="GO:0005829">
    <property type="term" value="C:cytosol"/>
    <property type="evidence" value="ECO:0007669"/>
    <property type="project" value="TreeGrafter"/>
</dbReference>
<dbReference type="Pfam" id="PF12765">
    <property type="entry name" value="Cohesin_HEAT"/>
    <property type="match status" value="1"/>
</dbReference>
<feature type="repeat" description="HEAT" evidence="3">
    <location>
        <begin position="1618"/>
        <end position="1656"/>
    </location>
</feature>
<evidence type="ECO:0000256" key="4">
    <source>
        <dbReference type="SAM" id="MobiDB-lite"/>
    </source>
</evidence>
<name>A0A7S3QTB7_DUNTE</name>
<dbReference type="SMART" id="SM01349">
    <property type="entry name" value="TOG"/>
    <property type="match status" value="1"/>
</dbReference>
<evidence type="ECO:0000259" key="5">
    <source>
        <dbReference type="SMART" id="SM01349"/>
    </source>
</evidence>